<feature type="region of interest" description="Disordered" evidence="1">
    <location>
        <begin position="28"/>
        <end position="84"/>
    </location>
</feature>
<dbReference type="Ensembl" id="ENSELUT00000101026.1">
    <property type="protein sequence ID" value="ENSELUP00000085927.1"/>
    <property type="gene ID" value="ENSELUG00000035242.1"/>
</dbReference>
<reference evidence="2" key="3">
    <citation type="submission" date="2025-09" db="UniProtKB">
        <authorList>
            <consortium name="Ensembl"/>
        </authorList>
    </citation>
    <scope>IDENTIFICATION</scope>
</reference>
<sequence>MHPSYCGKLVEGYLKYLTQDKQFKGNATKFLLSAEEERPAPPEAEEERPAPPEAEEERPAPPEAEEERPAPPEAEEEWPAPPELSRLFRPLGGFVPMGVLRCPAPPPLGWGSSWPVRWPGLWGGVLSW</sequence>
<dbReference type="Proteomes" id="UP000265140">
    <property type="component" value="Chromosome 3"/>
</dbReference>
<reference evidence="2 3" key="1">
    <citation type="submission" date="2020-02" db="EMBL/GenBank/DDBJ databases">
        <title>Esox lucius (northern pike) genome, fEsoLuc1, primary haplotype.</title>
        <authorList>
            <person name="Myers G."/>
            <person name="Karagic N."/>
            <person name="Meyer A."/>
            <person name="Pippel M."/>
            <person name="Reichard M."/>
            <person name="Winkler S."/>
            <person name="Tracey A."/>
            <person name="Sims Y."/>
            <person name="Howe K."/>
            <person name="Rhie A."/>
            <person name="Formenti G."/>
            <person name="Durbin R."/>
            <person name="Fedrigo O."/>
            <person name="Jarvis E.D."/>
        </authorList>
    </citation>
    <scope>NUCLEOTIDE SEQUENCE [LARGE SCALE GENOMIC DNA]</scope>
</reference>
<reference evidence="2" key="2">
    <citation type="submission" date="2025-08" db="UniProtKB">
        <authorList>
            <consortium name="Ensembl"/>
        </authorList>
    </citation>
    <scope>IDENTIFICATION</scope>
</reference>
<evidence type="ECO:0000313" key="2">
    <source>
        <dbReference type="Ensembl" id="ENSELUP00000085927.1"/>
    </source>
</evidence>
<organism evidence="2 3">
    <name type="scientific">Esox lucius</name>
    <name type="common">Northern pike</name>
    <dbReference type="NCBI Taxonomy" id="8010"/>
    <lineage>
        <taxon>Eukaryota</taxon>
        <taxon>Metazoa</taxon>
        <taxon>Chordata</taxon>
        <taxon>Craniata</taxon>
        <taxon>Vertebrata</taxon>
        <taxon>Euteleostomi</taxon>
        <taxon>Actinopterygii</taxon>
        <taxon>Neopterygii</taxon>
        <taxon>Teleostei</taxon>
        <taxon>Protacanthopterygii</taxon>
        <taxon>Esociformes</taxon>
        <taxon>Esocidae</taxon>
        <taxon>Esox</taxon>
    </lineage>
</organism>
<protein>
    <submittedName>
        <fullName evidence="2">Uncharacterized protein</fullName>
    </submittedName>
</protein>
<evidence type="ECO:0000256" key="1">
    <source>
        <dbReference type="SAM" id="MobiDB-lite"/>
    </source>
</evidence>
<keyword evidence="3" id="KW-1185">Reference proteome</keyword>
<proteinExistence type="predicted"/>
<dbReference type="AlphaFoldDB" id="A0AAY5KHS5"/>
<name>A0AAY5KHS5_ESOLU</name>
<evidence type="ECO:0000313" key="3">
    <source>
        <dbReference type="Proteomes" id="UP000265140"/>
    </source>
</evidence>
<accession>A0AAY5KHS5</accession>